<proteinExistence type="predicted"/>
<dbReference type="PANTHER" id="PTHR38790">
    <property type="entry name" value="2EXR DOMAIN-CONTAINING PROTEIN-RELATED"/>
    <property type="match status" value="1"/>
</dbReference>
<keyword evidence="3" id="KW-1185">Reference proteome</keyword>
<dbReference type="EMBL" id="CAOQHR010000002">
    <property type="protein sequence ID" value="CAI6315425.1"/>
    <property type="molecule type" value="Genomic_DNA"/>
</dbReference>
<feature type="region of interest" description="Disordered" evidence="1">
    <location>
        <begin position="432"/>
        <end position="458"/>
    </location>
</feature>
<feature type="compositionally biased region" description="Basic and acidic residues" evidence="1">
    <location>
        <begin position="446"/>
        <end position="458"/>
    </location>
</feature>
<dbReference type="AlphaFoldDB" id="A0A9W4U6T3"/>
<organism evidence="2 3">
    <name type="scientific">Periconia digitata</name>
    <dbReference type="NCBI Taxonomy" id="1303443"/>
    <lineage>
        <taxon>Eukaryota</taxon>
        <taxon>Fungi</taxon>
        <taxon>Dikarya</taxon>
        <taxon>Ascomycota</taxon>
        <taxon>Pezizomycotina</taxon>
        <taxon>Dothideomycetes</taxon>
        <taxon>Pleosporomycetidae</taxon>
        <taxon>Pleosporales</taxon>
        <taxon>Massarineae</taxon>
        <taxon>Periconiaceae</taxon>
        <taxon>Periconia</taxon>
    </lineage>
</organism>
<evidence type="ECO:0000313" key="2">
    <source>
        <dbReference type="EMBL" id="CAI6315425.1"/>
    </source>
</evidence>
<feature type="region of interest" description="Disordered" evidence="1">
    <location>
        <begin position="50"/>
        <end position="71"/>
    </location>
</feature>
<feature type="compositionally biased region" description="Low complexity" evidence="1">
    <location>
        <begin position="319"/>
        <end position="330"/>
    </location>
</feature>
<reference evidence="2" key="1">
    <citation type="submission" date="2023-01" db="EMBL/GenBank/DDBJ databases">
        <authorList>
            <person name="Van Ghelder C."/>
            <person name="Rancurel C."/>
        </authorList>
    </citation>
    <scope>NUCLEOTIDE SEQUENCE</scope>
    <source>
        <strain evidence="2">CNCM I-4278</strain>
    </source>
</reference>
<feature type="compositionally biased region" description="Polar residues" evidence="1">
    <location>
        <begin position="331"/>
        <end position="344"/>
    </location>
</feature>
<sequence length="458" mass="50380">MYIYVHAGSPDTTMEGKHFRFTRPYPPMDKDRPGELGWQFTKQNLSLKHATPPTQVSNTTPITQQPRPITTPINLNNSKLLSLPQELRLIIYHYVLTDPSNPNQTVEISRQPLSPVKSSLRFPNPAIQFTISPPRNSPINTALLRVNSAIYNEALPVLYHSIRFAVVDLQGIFPLFLNSLPDANRALMRYAKLRIPASLYDVDMFPDPPVATLLFHWALTCAQVAKVEGLWDVEVEGLRGIFEGGGRLERGLLGPLARMKVKKVFCGGEAVDAERRLEAVGDRLKLQDAERRLVRGEDGDEKEDVVEGGAEEGKQIAMPSSSTSDESTPPADNTDSSLSSNPPATTIVTNVITSNNNNHQPRIYEDDPPPYTSPTDWDITSLDWDVTSFYSPTSPSPSSPLFPASPTSTDMSEGIMVSSPVSFDAFSSDGEMMWDELNSSGGGSGDAERGEGEERHGV</sequence>
<feature type="compositionally biased region" description="Acidic residues" evidence="1">
    <location>
        <begin position="298"/>
        <end position="310"/>
    </location>
</feature>
<feature type="region of interest" description="Disordered" evidence="1">
    <location>
        <begin position="295"/>
        <end position="374"/>
    </location>
</feature>
<accession>A0A9W4U6T3</accession>
<evidence type="ECO:0000313" key="3">
    <source>
        <dbReference type="Proteomes" id="UP001152607"/>
    </source>
</evidence>
<dbReference type="PANTHER" id="PTHR38790:SF4">
    <property type="entry name" value="2EXR DOMAIN-CONTAINING PROTEIN"/>
    <property type="match status" value="1"/>
</dbReference>
<dbReference type="OrthoDB" id="62952at2759"/>
<gene>
    <name evidence="2" type="ORF">PDIGIT_LOCUS3384</name>
</gene>
<name>A0A9W4U6T3_9PLEO</name>
<feature type="compositionally biased region" description="Low complexity" evidence="1">
    <location>
        <begin position="345"/>
        <end position="358"/>
    </location>
</feature>
<comment type="caution">
    <text evidence="2">The sequence shown here is derived from an EMBL/GenBank/DDBJ whole genome shotgun (WGS) entry which is preliminary data.</text>
</comment>
<feature type="compositionally biased region" description="Low complexity" evidence="1">
    <location>
        <begin position="59"/>
        <end position="71"/>
    </location>
</feature>
<protein>
    <submittedName>
        <fullName evidence="2">Uncharacterized protein</fullName>
    </submittedName>
</protein>
<evidence type="ECO:0000256" key="1">
    <source>
        <dbReference type="SAM" id="MobiDB-lite"/>
    </source>
</evidence>
<dbReference type="Proteomes" id="UP001152607">
    <property type="component" value="Unassembled WGS sequence"/>
</dbReference>